<organism evidence="1 2">
    <name type="scientific">Pseudomonas phage KPP21</name>
    <dbReference type="NCBI Taxonomy" id="1678082"/>
    <lineage>
        <taxon>Viruses</taxon>
        <taxon>Duplodnaviria</taxon>
        <taxon>Heunggongvirae</taxon>
        <taxon>Uroviricota</taxon>
        <taxon>Caudoviricetes</taxon>
        <taxon>Schitoviridae</taxon>
        <taxon>Migulavirinae</taxon>
        <taxon>Luzseptimavirus</taxon>
        <taxon>Luzseptimavirus KPP21</taxon>
    </lineage>
</organism>
<dbReference type="EMBL" id="LC064302">
    <property type="protein sequence ID" value="BAR94640.1"/>
    <property type="molecule type" value="Genomic_DNA"/>
</dbReference>
<organismHost>
    <name type="scientific">Pseudomonas aeruginosa</name>
    <dbReference type="NCBI Taxonomy" id="287"/>
</organismHost>
<accession>A0A0H5B130</accession>
<dbReference type="Proteomes" id="UP000203732">
    <property type="component" value="Segment"/>
</dbReference>
<evidence type="ECO:0000313" key="1">
    <source>
        <dbReference type="EMBL" id="BAR94640.1"/>
    </source>
</evidence>
<proteinExistence type="predicted"/>
<reference evidence="1 2" key="1">
    <citation type="submission" date="2015-07" db="EMBL/GenBank/DDBJ databases">
        <title>Characterization of Pseudomonas aeruginosa phage KPP21 belonging to family Podoviridae genus N4-like viruses, isolated in Japan.</title>
        <authorList>
            <person name="Shigehisa R."/>
            <person name="Uchiyama J."/>
            <person name="Kato S."/>
            <person name="Takemura-Uchiyama I."/>
            <person name="Ujihara T."/>
            <person name="Sakaguchi Y."/>
            <person name="Okamoto N."/>
            <person name="Shimakura H."/>
            <person name="Daibata M."/>
            <person name="Sakaguchi M."/>
            <person name="Matsuzaki S."/>
        </authorList>
    </citation>
    <scope>NUCLEOTIDE SEQUENCE [LARGE SCALE GENOMIC DNA]</scope>
</reference>
<dbReference type="RefSeq" id="YP_009219030.1">
    <property type="nucleotide sequence ID" value="NC_029017.1"/>
</dbReference>
<sequence>MSRANQIRFKSLLKTAILRGLYEKPERVYHNQLLQLLQRDAAIRGDSILCVRVRARLLAVPGVKTNLRSSEVVPRASKQLLPEYEALLNQWDPILVDEQTQVGMYISHVLNKSDDFRDYLKCIPDGLRKNISSVYEALEIPMEGLSFQAAGDSLGAYQPHYETMLKRVTSNLFLSED</sequence>
<evidence type="ECO:0000313" key="2">
    <source>
        <dbReference type="Proteomes" id="UP000203732"/>
    </source>
</evidence>
<keyword evidence="2" id="KW-1185">Reference proteome</keyword>
<dbReference type="KEGG" id="vg:26645297"/>
<dbReference type="OrthoDB" id="30969at10239"/>
<name>A0A0H5B130_BPK21</name>
<dbReference type="GeneID" id="26645297"/>
<protein>
    <submittedName>
        <fullName evidence="1">Uncharacterized protein</fullName>
    </submittedName>
</protein>